<comment type="caution">
    <text evidence="1">The sequence shown here is derived from an EMBL/GenBank/DDBJ whole genome shotgun (WGS) entry which is preliminary data.</text>
</comment>
<feature type="non-terminal residue" evidence="1">
    <location>
        <position position="1"/>
    </location>
</feature>
<gene>
    <name evidence="1" type="ORF">RPERSI_LOCUS22609</name>
</gene>
<dbReference type="EMBL" id="CAJVQC010068761">
    <property type="protein sequence ID" value="CAG8808378.1"/>
    <property type="molecule type" value="Genomic_DNA"/>
</dbReference>
<feature type="non-terminal residue" evidence="1">
    <location>
        <position position="80"/>
    </location>
</feature>
<keyword evidence="2" id="KW-1185">Reference proteome</keyword>
<protein>
    <submittedName>
        <fullName evidence="1">34160_t:CDS:1</fullName>
    </submittedName>
</protein>
<evidence type="ECO:0000313" key="2">
    <source>
        <dbReference type="Proteomes" id="UP000789920"/>
    </source>
</evidence>
<organism evidence="1 2">
    <name type="scientific">Racocetra persica</name>
    <dbReference type="NCBI Taxonomy" id="160502"/>
    <lineage>
        <taxon>Eukaryota</taxon>
        <taxon>Fungi</taxon>
        <taxon>Fungi incertae sedis</taxon>
        <taxon>Mucoromycota</taxon>
        <taxon>Glomeromycotina</taxon>
        <taxon>Glomeromycetes</taxon>
        <taxon>Diversisporales</taxon>
        <taxon>Gigasporaceae</taxon>
        <taxon>Racocetra</taxon>
    </lineage>
</organism>
<dbReference type="Proteomes" id="UP000789920">
    <property type="component" value="Unassembled WGS sequence"/>
</dbReference>
<reference evidence="1" key="1">
    <citation type="submission" date="2021-06" db="EMBL/GenBank/DDBJ databases">
        <authorList>
            <person name="Kallberg Y."/>
            <person name="Tangrot J."/>
            <person name="Rosling A."/>
        </authorList>
    </citation>
    <scope>NUCLEOTIDE SEQUENCE</scope>
    <source>
        <strain evidence="1">MA461A</strain>
    </source>
</reference>
<accession>A0ACA9RTV0</accession>
<evidence type="ECO:0000313" key="1">
    <source>
        <dbReference type="EMBL" id="CAG8808378.1"/>
    </source>
</evidence>
<sequence length="80" mass="9363">TRQQTLSSAMKIANIKREMVYDLLEAWVGADILLEKFDKFRGFLVKYCREGGIIPGSSALRKQYLTKVFHKHVEKLRDEF</sequence>
<name>A0ACA9RTV0_9GLOM</name>
<proteinExistence type="predicted"/>